<evidence type="ECO:0000313" key="16">
    <source>
        <dbReference type="Proteomes" id="UP000488956"/>
    </source>
</evidence>
<evidence type="ECO:0000313" key="8">
    <source>
        <dbReference type="EMBL" id="KAE9263948.1"/>
    </source>
</evidence>
<dbReference type="Proteomes" id="UP000440732">
    <property type="component" value="Unassembled WGS sequence"/>
</dbReference>
<dbReference type="EMBL" id="QXFX01006963">
    <property type="protein sequence ID" value="KAE9057593.1"/>
    <property type="molecule type" value="Genomic_DNA"/>
</dbReference>
<comment type="caution">
    <text evidence="4">The sequence shown here is derived from an EMBL/GenBank/DDBJ whole genome shotgun (WGS) entry which is preliminary data.</text>
</comment>
<evidence type="ECO:0000313" key="6">
    <source>
        <dbReference type="EMBL" id="KAE9160386.1"/>
    </source>
</evidence>
<protein>
    <submittedName>
        <fullName evidence="4">Uncharacterized protein</fullName>
    </submittedName>
</protein>
<dbReference type="EMBL" id="QXGB01006676">
    <property type="protein sequence ID" value="KAE9160386.1"/>
    <property type="molecule type" value="Genomic_DNA"/>
</dbReference>
<dbReference type="Proteomes" id="UP000476176">
    <property type="component" value="Unassembled WGS sequence"/>
</dbReference>
<sequence length="67" mass="7376">MFQALLGQGSQEGTTNALGIRQVLNSATLFRSEDPCLVQRAPGALFHLESGLRFDRDEDPMLLRATD</sequence>
<dbReference type="Proteomes" id="UP000433483">
    <property type="component" value="Unassembled WGS sequence"/>
</dbReference>
<dbReference type="Proteomes" id="UP000441208">
    <property type="component" value="Unassembled WGS sequence"/>
</dbReference>
<evidence type="ECO:0000313" key="4">
    <source>
        <dbReference type="EMBL" id="KAE9058537.1"/>
    </source>
</evidence>
<dbReference type="EMBL" id="QXGF01006368">
    <property type="protein sequence ID" value="KAE8917958.1"/>
    <property type="molecule type" value="Genomic_DNA"/>
</dbReference>
<dbReference type="EMBL" id="QXGA01007153">
    <property type="protein sequence ID" value="KAE9060904.1"/>
    <property type="molecule type" value="Genomic_DNA"/>
</dbReference>
<evidence type="ECO:0000313" key="15">
    <source>
        <dbReference type="Proteomes" id="UP000476176"/>
    </source>
</evidence>
<accession>A0A6A3PE03</accession>
<dbReference type="Proteomes" id="UP000488956">
    <property type="component" value="Unassembled WGS sequence"/>
</dbReference>
<evidence type="ECO:0000313" key="7">
    <source>
        <dbReference type="EMBL" id="KAE9161186.1"/>
    </source>
</evidence>
<evidence type="ECO:0000313" key="1">
    <source>
        <dbReference type="EMBL" id="KAE8917958.1"/>
    </source>
</evidence>
<evidence type="ECO:0000313" key="11">
    <source>
        <dbReference type="Proteomes" id="UP000437068"/>
    </source>
</evidence>
<evidence type="ECO:0000313" key="10">
    <source>
        <dbReference type="Proteomes" id="UP000433483"/>
    </source>
</evidence>
<dbReference type="Proteomes" id="UP000460718">
    <property type="component" value="Unassembled WGS sequence"/>
</dbReference>
<gene>
    <name evidence="8" type="ORF">PF001_g31484</name>
    <name evidence="7" type="ORF">PF004_g30915</name>
    <name evidence="6" type="ORF">PF005_g31662</name>
    <name evidence="5" type="ORF">PF006_g31532</name>
    <name evidence="4" type="ORF">PF007_g31265</name>
    <name evidence="1" type="ORF">PF009_g31725</name>
    <name evidence="3" type="ORF">PF010_g31320</name>
    <name evidence="2" type="ORF">PF011_g30776</name>
</gene>
<dbReference type="Proteomes" id="UP000429523">
    <property type="component" value="Unassembled WGS sequence"/>
</dbReference>
<dbReference type="EMBL" id="QXGE01007124">
    <property type="protein sequence ID" value="KAE9263948.1"/>
    <property type="molecule type" value="Genomic_DNA"/>
</dbReference>
<organism evidence="4 13">
    <name type="scientific">Phytophthora fragariae</name>
    <dbReference type="NCBI Taxonomy" id="53985"/>
    <lineage>
        <taxon>Eukaryota</taxon>
        <taxon>Sar</taxon>
        <taxon>Stramenopiles</taxon>
        <taxon>Oomycota</taxon>
        <taxon>Peronosporomycetes</taxon>
        <taxon>Peronosporales</taxon>
        <taxon>Peronosporaceae</taxon>
        <taxon>Phytophthora</taxon>
    </lineage>
</organism>
<dbReference type="Proteomes" id="UP000437068">
    <property type="component" value="Unassembled WGS sequence"/>
</dbReference>
<keyword evidence="10" id="KW-1185">Reference proteome</keyword>
<evidence type="ECO:0000313" key="9">
    <source>
        <dbReference type="Proteomes" id="UP000429523"/>
    </source>
</evidence>
<evidence type="ECO:0000313" key="14">
    <source>
        <dbReference type="Proteomes" id="UP000460718"/>
    </source>
</evidence>
<evidence type="ECO:0000313" key="5">
    <source>
        <dbReference type="EMBL" id="KAE9060904.1"/>
    </source>
</evidence>
<evidence type="ECO:0000313" key="13">
    <source>
        <dbReference type="Proteomes" id="UP000441208"/>
    </source>
</evidence>
<dbReference type="AlphaFoldDB" id="A0A6A3PE03"/>
<feature type="non-terminal residue" evidence="4">
    <location>
        <position position="67"/>
    </location>
</feature>
<evidence type="ECO:0000313" key="3">
    <source>
        <dbReference type="EMBL" id="KAE9057593.1"/>
    </source>
</evidence>
<dbReference type="EMBL" id="QXGC01007003">
    <property type="protein sequence ID" value="KAE9161186.1"/>
    <property type="molecule type" value="Genomic_DNA"/>
</dbReference>
<proteinExistence type="predicted"/>
<evidence type="ECO:0000313" key="2">
    <source>
        <dbReference type="EMBL" id="KAE8958407.1"/>
    </source>
</evidence>
<evidence type="ECO:0000313" key="12">
    <source>
        <dbReference type="Proteomes" id="UP000440732"/>
    </source>
</evidence>
<name>A0A6A3PE03_9STRA</name>
<reference evidence="9 10" key="1">
    <citation type="submission" date="2018-08" db="EMBL/GenBank/DDBJ databases">
        <title>Genomic investigation of the strawberry pathogen Phytophthora fragariae indicates pathogenicity is determined by transcriptional variation in three key races.</title>
        <authorList>
            <person name="Adams T.M."/>
            <person name="Armitage A.D."/>
            <person name="Sobczyk M.K."/>
            <person name="Bates H.J."/>
            <person name="Dunwell J.M."/>
            <person name="Nellist C.F."/>
            <person name="Harrison R.J."/>
        </authorList>
    </citation>
    <scope>NUCLEOTIDE SEQUENCE [LARGE SCALE GENOMIC DNA]</scope>
    <source>
        <strain evidence="8 11">A4</strain>
        <strain evidence="7 15">BC-23</strain>
        <strain evidence="6 10">NOV-27</strain>
        <strain evidence="5 12">NOV-5</strain>
        <strain evidence="4 13">NOV-71</strain>
        <strain evidence="1 9">NOV-9</strain>
        <strain evidence="3 16">ONT-3</strain>
        <strain evidence="2 14">SCRP245</strain>
    </source>
</reference>
<dbReference type="EMBL" id="QXFW01006811">
    <property type="protein sequence ID" value="KAE8958407.1"/>
    <property type="molecule type" value="Genomic_DNA"/>
</dbReference>
<dbReference type="EMBL" id="QXFZ01006502">
    <property type="protein sequence ID" value="KAE9058537.1"/>
    <property type="molecule type" value="Genomic_DNA"/>
</dbReference>